<evidence type="ECO:0000256" key="1">
    <source>
        <dbReference type="SAM" id="MobiDB-lite"/>
    </source>
</evidence>
<dbReference type="EMBL" id="JALJOT010000004">
    <property type="protein sequence ID" value="KAK9915786.1"/>
    <property type="molecule type" value="Genomic_DNA"/>
</dbReference>
<evidence type="ECO:0000313" key="2">
    <source>
        <dbReference type="EMBL" id="KAK9915786.1"/>
    </source>
</evidence>
<feature type="region of interest" description="Disordered" evidence="1">
    <location>
        <begin position="1"/>
        <end position="28"/>
    </location>
</feature>
<proteinExistence type="predicted"/>
<dbReference type="Proteomes" id="UP001491310">
    <property type="component" value="Unassembled WGS sequence"/>
</dbReference>
<reference evidence="2 3" key="1">
    <citation type="journal article" date="2024" name="Nat. Commun.">
        <title>Phylogenomics reveals the evolutionary origins of lichenization in chlorophyte algae.</title>
        <authorList>
            <person name="Puginier C."/>
            <person name="Libourel C."/>
            <person name="Otte J."/>
            <person name="Skaloud P."/>
            <person name="Haon M."/>
            <person name="Grisel S."/>
            <person name="Petersen M."/>
            <person name="Berrin J.G."/>
            <person name="Delaux P.M."/>
            <person name="Dal Grande F."/>
            <person name="Keller J."/>
        </authorList>
    </citation>
    <scope>NUCLEOTIDE SEQUENCE [LARGE SCALE GENOMIC DNA]</scope>
    <source>
        <strain evidence="2 3">SAG 216-7</strain>
    </source>
</reference>
<evidence type="ECO:0000313" key="3">
    <source>
        <dbReference type="Proteomes" id="UP001491310"/>
    </source>
</evidence>
<gene>
    <name evidence="2" type="ORF">WJX75_004100</name>
</gene>
<name>A0ABR2YVV3_9CHLO</name>
<keyword evidence="3" id="KW-1185">Reference proteome</keyword>
<accession>A0ABR2YVV3</accession>
<sequence length="85" mass="9698">MPSSSSGICKALHSRRHSPAKTARQRAQENEAWRCVRKHAALILQQLKPGEAVAVPAIVVRPSFYETQERWITLQFLEIWGFVID</sequence>
<comment type="caution">
    <text evidence="2">The sequence shown here is derived from an EMBL/GenBank/DDBJ whole genome shotgun (WGS) entry which is preliminary data.</text>
</comment>
<protein>
    <submittedName>
        <fullName evidence="2">Uncharacterized protein</fullName>
    </submittedName>
</protein>
<organism evidence="2 3">
    <name type="scientific">Coccomyxa subellipsoidea</name>
    <dbReference type="NCBI Taxonomy" id="248742"/>
    <lineage>
        <taxon>Eukaryota</taxon>
        <taxon>Viridiplantae</taxon>
        <taxon>Chlorophyta</taxon>
        <taxon>core chlorophytes</taxon>
        <taxon>Trebouxiophyceae</taxon>
        <taxon>Trebouxiophyceae incertae sedis</taxon>
        <taxon>Coccomyxaceae</taxon>
        <taxon>Coccomyxa</taxon>
    </lineage>
</organism>